<keyword evidence="3" id="KW-0539">Nucleus</keyword>
<dbReference type="InterPro" id="IPR009057">
    <property type="entry name" value="Homeodomain-like_sf"/>
</dbReference>
<feature type="domain" description="DIRP" evidence="7">
    <location>
        <begin position="678"/>
        <end position="779"/>
    </location>
</feature>
<dbReference type="InterPro" id="IPR001005">
    <property type="entry name" value="SANT/Myb"/>
</dbReference>
<evidence type="ECO:0000259" key="7">
    <source>
        <dbReference type="SMART" id="SM01135"/>
    </source>
</evidence>
<feature type="region of interest" description="Disordered" evidence="5">
    <location>
        <begin position="567"/>
        <end position="634"/>
    </location>
</feature>
<evidence type="ECO:0000259" key="6">
    <source>
        <dbReference type="SMART" id="SM00717"/>
    </source>
</evidence>
<dbReference type="Gene3D" id="1.20.58.1880">
    <property type="match status" value="1"/>
</dbReference>
<proteinExistence type="inferred from homology"/>
<feature type="compositionally biased region" description="Low complexity" evidence="5">
    <location>
        <begin position="1095"/>
        <end position="1108"/>
    </location>
</feature>
<feature type="region of interest" description="Disordered" evidence="5">
    <location>
        <begin position="441"/>
        <end position="550"/>
    </location>
</feature>
<dbReference type="GO" id="GO:0006351">
    <property type="term" value="P:DNA-templated transcription"/>
    <property type="evidence" value="ECO:0007669"/>
    <property type="project" value="InterPro"/>
</dbReference>
<feature type="region of interest" description="Disordered" evidence="5">
    <location>
        <begin position="1"/>
        <end position="45"/>
    </location>
</feature>
<dbReference type="InterPro" id="IPR033471">
    <property type="entry name" value="DIRP"/>
</dbReference>
<keyword evidence="4" id="KW-0175">Coiled coil</keyword>
<dbReference type="GO" id="GO:0017053">
    <property type="term" value="C:transcription repressor complex"/>
    <property type="evidence" value="ECO:0007669"/>
    <property type="project" value="InterPro"/>
</dbReference>
<feature type="compositionally biased region" description="Basic residues" evidence="5">
    <location>
        <begin position="175"/>
        <end position="190"/>
    </location>
</feature>
<dbReference type="Proteomes" id="UP000822688">
    <property type="component" value="Chromosome 3"/>
</dbReference>
<evidence type="ECO:0000313" key="9">
    <source>
        <dbReference type="Proteomes" id="UP000822688"/>
    </source>
</evidence>
<dbReference type="OrthoDB" id="2339771at2759"/>
<accession>A0A8T0IHC3</accession>
<dbReference type="GO" id="GO:0005654">
    <property type="term" value="C:nucleoplasm"/>
    <property type="evidence" value="ECO:0007669"/>
    <property type="project" value="TreeGrafter"/>
</dbReference>
<organism evidence="8 9">
    <name type="scientific">Ceratodon purpureus</name>
    <name type="common">Fire moss</name>
    <name type="synonym">Dicranum purpureum</name>
    <dbReference type="NCBI Taxonomy" id="3225"/>
    <lineage>
        <taxon>Eukaryota</taxon>
        <taxon>Viridiplantae</taxon>
        <taxon>Streptophyta</taxon>
        <taxon>Embryophyta</taxon>
        <taxon>Bryophyta</taxon>
        <taxon>Bryophytina</taxon>
        <taxon>Bryopsida</taxon>
        <taxon>Dicranidae</taxon>
        <taxon>Pseudoditrichales</taxon>
        <taxon>Ditrichaceae</taxon>
        <taxon>Ceratodon</taxon>
    </lineage>
</organism>
<dbReference type="SMART" id="SM00717">
    <property type="entry name" value="SANT"/>
    <property type="match status" value="1"/>
</dbReference>
<dbReference type="PANTHER" id="PTHR21689">
    <property type="entry name" value="LIN-9"/>
    <property type="match status" value="1"/>
</dbReference>
<evidence type="ECO:0000256" key="4">
    <source>
        <dbReference type="SAM" id="Coils"/>
    </source>
</evidence>
<dbReference type="Pfam" id="PF06584">
    <property type="entry name" value="DIRP"/>
    <property type="match status" value="1"/>
</dbReference>
<feature type="compositionally biased region" description="Basic and acidic residues" evidence="5">
    <location>
        <begin position="336"/>
        <end position="363"/>
    </location>
</feature>
<feature type="compositionally biased region" description="Polar residues" evidence="5">
    <location>
        <begin position="146"/>
        <end position="158"/>
    </location>
</feature>
<reference evidence="8" key="1">
    <citation type="submission" date="2020-06" db="EMBL/GenBank/DDBJ databases">
        <title>WGS assembly of Ceratodon purpureus strain R40.</title>
        <authorList>
            <person name="Carey S.B."/>
            <person name="Jenkins J."/>
            <person name="Shu S."/>
            <person name="Lovell J.T."/>
            <person name="Sreedasyam A."/>
            <person name="Maumus F."/>
            <person name="Tiley G.P."/>
            <person name="Fernandez-Pozo N."/>
            <person name="Barry K."/>
            <person name="Chen C."/>
            <person name="Wang M."/>
            <person name="Lipzen A."/>
            <person name="Daum C."/>
            <person name="Saski C.A."/>
            <person name="Payton A.C."/>
            <person name="Mcbreen J.C."/>
            <person name="Conrad R.E."/>
            <person name="Kollar L.M."/>
            <person name="Olsson S."/>
            <person name="Huttunen S."/>
            <person name="Landis J.B."/>
            <person name="Wickett N.J."/>
            <person name="Johnson M.G."/>
            <person name="Rensing S.A."/>
            <person name="Grimwood J."/>
            <person name="Schmutz J."/>
            <person name="Mcdaniel S.F."/>
        </authorList>
    </citation>
    <scope>NUCLEOTIDE SEQUENCE</scope>
    <source>
        <strain evidence="8">R40</strain>
    </source>
</reference>
<dbReference type="CDD" id="cd00167">
    <property type="entry name" value="SANT"/>
    <property type="match status" value="1"/>
</dbReference>
<sequence>MASARRPRTSSKPASKIAGGLDRDEDGGEKSKQRKRKLTDMLGPPWSEDDLEMFYQAFRKHGKDWKKVSASLHKRTAEMVEALYTTNKAYLSLPEGAASAAGLKAMMTDHYNLLDESQSTGADSSDEGVGSDERSNHIRPSKSKKTVTNLGVESSSIRSDGIAGANGFGGPSPAKRPRTNRNRPVGKRTPRFQTGNALEKRIRTIKHPVPKLQNGVEEDSDSDVAAARTLVSKQTASPSASITPSRRSLRQTSVHQNGDKETLWRTESDASVKPTASTSQLEGSPESKDIQNEGATKASSSTLRSDGDRKTPTVGDVKSKLKKPLSKNLKLQNLDNKLEASKTREKRKEDIKESLEASERQDSGADEPAEGSSQPPSAQRRRRPGSPPARPGPKKRSRQLFSGDSNSGLDALATLAASSLELEGLELGENLNVVANAAATLEGKTEGVEIKARKQSSPVVTHSKHDLESPEAEGRRDLDNGSMEGEGYHKTEEGEAASEDRQPSSSPASSRKRKRKLSGDKTPKVAPPVPEGEAFALLKPRTKAKRPVETKLLSSKQGLKLLKQQSEAGVVDGVNSPSHGKQAPMEGGEDHSMDIDESSLPLKLRSKKKGAPEKLPAERTGTPTKSVSGVNSPLQESVRREPAFCSHTTPELGTTSAKAKIIHCLCPKVRRWCMCEWFYSAIDLPWFARNEFVEYLNHAGLGHVPRLTRVEWGVIRGSLGKPRRLSKQFLQEEREKLETYRESVRTHYHELRTGLRDGLPADLARPLTVGQKVIARHPKTREIHDGSILTVDRSRCRVQFDRPELGVELVMDIDAMPAHPLDNMPEVMRRRFTAVEGIDRALSDDSKLRTWNASGGVGVAARAALNERLERRFTMLTQRFLSDLSKRAQADTLDAVREAKEVTNRAVREAKEVTVKSAVASQRVGPHQPLGGLQSQAREADVRALAELSRALDKKEALVMELRQMNEEAGSSREGFRSTETFQRQYATVVLQLKEVNKQQVTNALLQLRQRNKYPDNSMPPWYRLNAQGSPDVSEPSEPWALDATPALAEVTVSARKQAGLMVSTAVKAMDGLKAGEDALQKLGCALEAISMPGSVSAPQQSSPYSAPNCLEGGALQGVSTPGAQPGSRVQSSSSSITEDNSEVDTGTVASSSRLFHAADENGPVQRQATSETTAAHDQAQDLNHTTTQLSANKDCTFPVELMTSCVATLFMLQTLSERPFSAAEVQQTLDSALMTLRPKSAKNHSIYKEIEQQIATVKSQIIAQIPLPPSSVSLSPFVDTMPSSIAPQPTPPKTL</sequence>
<comment type="similarity">
    <text evidence="2">Belongs to the lin-9 family.</text>
</comment>
<comment type="subcellular location">
    <subcellularLocation>
        <location evidence="1">Nucleus</location>
    </subcellularLocation>
</comment>
<dbReference type="Pfam" id="PF00249">
    <property type="entry name" value="Myb_DNA-binding"/>
    <property type="match status" value="1"/>
</dbReference>
<dbReference type="GO" id="GO:0006357">
    <property type="term" value="P:regulation of transcription by RNA polymerase II"/>
    <property type="evidence" value="ECO:0007669"/>
    <property type="project" value="TreeGrafter"/>
</dbReference>
<dbReference type="GO" id="GO:0003677">
    <property type="term" value="F:DNA binding"/>
    <property type="evidence" value="ECO:0007669"/>
    <property type="project" value="TreeGrafter"/>
</dbReference>
<feature type="compositionally biased region" description="Basic and acidic residues" evidence="5">
    <location>
        <begin position="257"/>
        <end position="270"/>
    </location>
</feature>
<evidence type="ECO:0000256" key="1">
    <source>
        <dbReference type="ARBA" id="ARBA00004123"/>
    </source>
</evidence>
<evidence type="ECO:0000256" key="3">
    <source>
        <dbReference type="ARBA" id="ARBA00023242"/>
    </source>
</evidence>
<feature type="region of interest" description="Disordered" evidence="5">
    <location>
        <begin position="1094"/>
        <end position="1148"/>
    </location>
</feature>
<feature type="compositionally biased region" description="Polar residues" evidence="5">
    <location>
        <begin position="1118"/>
        <end position="1131"/>
    </location>
</feature>
<dbReference type="PANTHER" id="PTHR21689:SF2">
    <property type="entry name" value="PROTEIN LIN-9 HOMOLOG"/>
    <property type="match status" value="1"/>
</dbReference>
<feature type="compositionally biased region" description="Polar residues" evidence="5">
    <location>
        <begin position="231"/>
        <end position="256"/>
    </location>
</feature>
<dbReference type="InterPro" id="IPR045831">
    <property type="entry name" value="LIN9_C"/>
</dbReference>
<evidence type="ECO:0000313" key="8">
    <source>
        <dbReference type="EMBL" id="KAG0583150.1"/>
    </source>
</evidence>
<feature type="compositionally biased region" description="Basic and acidic residues" evidence="5">
    <location>
        <begin position="443"/>
        <end position="452"/>
    </location>
</feature>
<feature type="coiled-coil region" evidence="4">
    <location>
        <begin position="945"/>
        <end position="1011"/>
    </location>
</feature>
<feature type="compositionally biased region" description="Basic and acidic residues" evidence="5">
    <location>
        <begin position="463"/>
        <end position="479"/>
    </location>
</feature>
<gene>
    <name evidence="8" type="ORF">KC19_3G113200</name>
</gene>
<feature type="compositionally biased region" description="Low complexity" evidence="5">
    <location>
        <begin position="326"/>
        <end position="335"/>
    </location>
</feature>
<feature type="domain" description="Myb-like" evidence="6">
    <location>
        <begin position="42"/>
        <end position="90"/>
    </location>
</feature>
<feature type="region of interest" description="Disordered" evidence="5">
    <location>
        <begin position="115"/>
        <end position="407"/>
    </location>
</feature>
<evidence type="ECO:0000256" key="5">
    <source>
        <dbReference type="SAM" id="MobiDB-lite"/>
    </source>
</evidence>
<protein>
    <submittedName>
        <fullName evidence="8">Uncharacterized protein</fullName>
    </submittedName>
</protein>
<dbReference type="SMART" id="SM01135">
    <property type="entry name" value="DIRP"/>
    <property type="match status" value="1"/>
</dbReference>
<dbReference type="Pfam" id="PF19438">
    <property type="entry name" value="LIN9_C"/>
    <property type="match status" value="1"/>
</dbReference>
<feature type="compositionally biased region" description="Basic and acidic residues" evidence="5">
    <location>
        <begin position="486"/>
        <end position="502"/>
    </location>
</feature>
<name>A0A8T0IHC3_CERPU</name>
<dbReference type="EMBL" id="CM026423">
    <property type="protein sequence ID" value="KAG0583150.1"/>
    <property type="molecule type" value="Genomic_DNA"/>
</dbReference>
<dbReference type="InterPro" id="IPR010561">
    <property type="entry name" value="LIN-9/ALY1"/>
</dbReference>
<feature type="compositionally biased region" description="Polar residues" evidence="5">
    <location>
        <begin position="621"/>
        <end position="634"/>
    </location>
</feature>
<evidence type="ECO:0000256" key="2">
    <source>
        <dbReference type="ARBA" id="ARBA00006732"/>
    </source>
</evidence>
<feature type="compositionally biased region" description="Polar residues" evidence="5">
    <location>
        <begin position="293"/>
        <end position="304"/>
    </location>
</feature>
<keyword evidence="9" id="KW-1185">Reference proteome</keyword>
<dbReference type="GO" id="GO:0051726">
    <property type="term" value="P:regulation of cell cycle"/>
    <property type="evidence" value="ECO:0007669"/>
    <property type="project" value="TreeGrafter"/>
</dbReference>
<comment type="caution">
    <text evidence="8">The sequence shown here is derived from an EMBL/GenBank/DDBJ whole genome shotgun (WGS) entry which is preliminary data.</text>
</comment>
<dbReference type="SUPFAM" id="SSF46689">
    <property type="entry name" value="Homeodomain-like"/>
    <property type="match status" value="1"/>
</dbReference>